<dbReference type="Proteomes" id="UP001501126">
    <property type="component" value="Unassembled WGS sequence"/>
</dbReference>
<gene>
    <name evidence="2" type="ORF">GCM10009118_23340</name>
</gene>
<keyword evidence="3" id="KW-1185">Reference proteome</keyword>
<keyword evidence="1" id="KW-0732">Signal</keyword>
<organism evidence="2 3">
    <name type="scientific">Wandonia haliotis</name>
    <dbReference type="NCBI Taxonomy" id="574963"/>
    <lineage>
        <taxon>Bacteria</taxon>
        <taxon>Pseudomonadati</taxon>
        <taxon>Bacteroidota</taxon>
        <taxon>Flavobacteriia</taxon>
        <taxon>Flavobacteriales</taxon>
        <taxon>Crocinitomicaceae</taxon>
        <taxon>Wandonia</taxon>
    </lineage>
</organism>
<reference evidence="3" key="1">
    <citation type="journal article" date="2019" name="Int. J. Syst. Evol. Microbiol.">
        <title>The Global Catalogue of Microorganisms (GCM) 10K type strain sequencing project: providing services to taxonomists for standard genome sequencing and annotation.</title>
        <authorList>
            <consortium name="The Broad Institute Genomics Platform"/>
            <consortium name="The Broad Institute Genome Sequencing Center for Infectious Disease"/>
            <person name="Wu L."/>
            <person name="Ma J."/>
        </authorList>
    </citation>
    <scope>NUCLEOTIDE SEQUENCE [LARGE SCALE GENOMIC DNA]</scope>
    <source>
        <strain evidence="3">JCM 16083</strain>
    </source>
</reference>
<accession>A0ABP3Y5B0</accession>
<sequence length="192" mass="21682">MKLSTGFVFFLVFYTSVYAQDTSTIVVRNPTDYSDEFIRELKNFSGLGTLELKDSLLIISGTDTVLFPSVPPLNERILFTGRKDDLAIALTINRRNYTTLEYSLEMVEFGKSSHFQNGELSLGAGFFLGEESDEDEQTGISYFVTEYTHEATDGCYISVRIGNENPLAKLIKTCNQDIRDITLDDFPALHRK</sequence>
<feature type="chain" id="PRO_5045196031" evidence="1">
    <location>
        <begin position="20"/>
        <end position="192"/>
    </location>
</feature>
<proteinExistence type="predicted"/>
<dbReference type="EMBL" id="BAAAFH010000011">
    <property type="protein sequence ID" value="GAA0875925.1"/>
    <property type="molecule type" value="Genomic_DNA"/>
</dbReference>
<name>A0ABP3Y5B0_9FLAO</name>
<comment type="caution">
    <text evidence="2">The sequence shown here is derived from an EMBL/GenBank/DDBJ whole genome shotgun (WGS) entry which is preliminary data.</text>
</comment>
<protein>
    <submittedName>
        <fullName evidence="2">Uncharacterized protein</fullName>
    </submittedName>
</protein>
<evidence type="ECO:0000313" key="3">
    <source>
        <dbReference type="Proteomes" id="UP001501126"/>
    </source>
</evidence>
<feature type="signal peptide" evidence="1">
    <location>
        <begin position="1"/>
        <end position="19"/>
    </location>
</feature>
<evidence type="ECO:0000313" key="2">
    <source>
        <dbReference type="EMBL" id="GAA0875925.1"/>
    </source>
</evidence>
<evidence type="ECO:0000256" key="1">
    <source>
        <dbReference type="SAM" id="SignalP"/>
    </source>
</evidence>